<keyword evidence="1" id="KW-0732">Signal</keyword>
<organism evidence="2 3">
    <name type="scientific">Cytophaga hutchinsonii (strain ATCC 33406 / DSM 1761 / CIP 103989 / NBRC 15051 / NCIMB 9469 / D465)</name>
    <dbReference type="NCBI Taxonomy" id="269798"/>
    <lineage>
        <taxon>Bacteria</taxon>
        <taxon>Pseudomonadati</taxon>
        <taxon>Bacteroidota</taxon>
        <taxon>Cytophagia</taxon>
        <taxon>Cytophagales</taxon>
        <taxon>Cytophagaceae</taxon>
        <taxon>Cytophaga</taxon>
    </lineage>
</organism>
<evidence type="ECO:0000313" key="2">
    <source>
        <dbReference type="EMBL" id="ABG58795.1"/>
    </source>
</evidence>
<accession>A0A6N4SR05</accession>
<feature type="signal peptide" evidence="1">
    <location>
        <begin position="1"/>
        <end position="27"/>
    </location>
</feature>
<evidence type="ECO:0000256" key="1">
    <source>
        <dbReference type="SAM" id="SignalP"/>
    </source>
</evidence>
<proteinExistence type="predicted"/>
<feature type="chain" id="PRO_5027059830" evidence="1">
    <location>
        <begin position="28"/>
        <end position="1619"/>
    </location>
</feature>
<gene>
    <name evidence="2" type="ordered locus">CHU_1524</name>
</gene>
<dbReference type="KEGG" id="chu:CHU_1524"/>
<dbReference type="EMBL" id="CP000383">
    <property type="protein sequence ID" value="ABG58795.1"/>
    <property type="molecule type" value="Genomic_DNA"/>
</dbReference>
<dbReference type="Proteomes" id="UP000001822">
    <property type="component" value="Chromosome"/>
</dbReference>
<evidence type="ECO:0000313" key="3">
    <source>
        <dbReference type="Proteomes" id="UP000001822"/>
    </source>
</evidence>
<keyword evidence="3" id="KW-1185">Reference proteome</keyword>
<sequence>MNNFKIRAYMKRIIFFMALLCSVTAFSKSDTKYGELKNAALVTGNSVAVAGSRYTPAGLIPLNTRNFWVEDSYGLVKLSLPVGAQTTSGSATVVVKITYKTEGATVYETTVENNVSLTVNVDNVTAMATDASYYLAKGAHNIVVEVISVSNTANFSDLTLCASVVTQSFDKLTFSDIPQGLAHNTVLTAGGSLPVFWTSVPQAESYELEWTYISNQGNAIGEIKTFAEIEIPRFYFRNNSSRVVVSDTLYQIPLVYEAGYILYRVRAVGKAVVNSTPVWTKSNWTYLDNGSVTSPTLTHTYPVSNAYLYSGLENNLNWQSSLSFAEEGKHKVVVSYHDGSSRNRQAVTRINTDGRAVVGETLYDFNGRPIIQTLPVPVKKDSLGYYPNFNVVDGQTSMHKEDITNINPATCDPAGAKFSTTTGASNYYSPANSFGTTGNTGADIINKELIPDAKKYPYAQTVYTPDNTGRIAAQSGMGESNFLGSTHETKYMYATPLQAELCRLFGTQVGNAAHYKKNAVIDPNGQVSVSYLDLDGKVIATALAGGSPDNVKSLGNANTRSINEDLIKTSPMSNLMAPDSLSKIFNKKFIVTSEGIDYDFAYNGTFGFYDIPCKSAGSYMHIDGVVDVTLTLKDKCGAVLFSTTRSTASGNTGAKKTVTIDDIPTSGLNEGEYQITKQAVINEEKLAAYTQSYLASPCAKTLADFQAEEAVINTADCNMTCQTCQAEIKRLKDLNYLTDEQLDDINGLCASICDTSYACRASLNAMKVDMSPDGQYGEVHKNTITMPQNTFSVNTSGGSNVFAGLDNIDINHENSPDNSELHPELFPLSIFNPNNRLPLGSYLNVLQPLMGNSKEYWRYPVEIRNTGDVIPRAKNYQILKDASNPVTLGGNTVYEITEYKEANGDIAYVYVQKLIDYDNNNAERFFPEIQNTAKALEQLTPVDADLNLYKIPVRYLLNLSDFINQWKSHWAYNLLPYHPEYPYYVACMAQAKSNDFEYKILNTNLAEARAQGFIDPTTNLPTVFEKEGSSNGHLKLPPGTQIFYTEYMNNTMENYYNQGVSMAIVANRLVHCPNGTPETTPCGVIDKCDKTTIVTEEEWTTYRALYISAKQKFLKKLDMIKSVNQGYYNGCIGHADYIRSPDAWYFDMVRPQVINATYKFCPPFNWARNRCATWNIVNYPATIPSYLAPNQICFIGNAKYFRNKQQHFYPSGISNTYSSEQAGNCPEVTYDDENDPNHTNPIVSLIPCASDLTDLQDAATLDAERLKYELCGLCPLASDLEALLMQLKNNNKLIVAAGTSVSCPNSSVVLGESLKRKILDADITNPVIYWKSTLGSGNKVLTGIIQRGSTDVYTVTLTVPADKPYTFDDLLSLCCLTVSNTSNNAFTIKATFKKNSVYADVLLTGVITTLNLKDCDILPKCVLTDDAKNVADFLNILSASGQLETTTPVALFAGIDNTSSDDYTANVNKYFDVVLSILNISSEGTSLANLSALNPSWSVSTQSSAGLSGKITYYLPGPNNTQVENNVMIHLSYGTVISSVPLTLPNGNAHTFPDRARQFLSLGPVPYVPCTGTLCNKEFNASMISITGNQFESRKILIYTPSLIPVRCTTVIPATVNRK</sequence>
<protein>
    <submittedName>
        <fullName evidence="2">Uncharacterized protein</fullName>
    </submittedName>
</protein>
<reference evidence="2 3" key="1">
    <citation type="journal article" date="2007" name="Appl. Environ. Microbiol.">
        <title>Genome sequence of the cellulolytic gliding bacterium Cytophaga hutchinsonii.</title>
        <authorList>
            <person name="Xie G."/>
            <person name="Bruce D.C."/>
            <person name="Challacombe J.F."/>
            <person name="Chertkov O."/>
            <person name="Detter J.C."/>
            <person name="Gilna P."/>
            <person name="Han C.S."/>
            <person name="Lucas S."/>
            <person name="Misra M."/>
            <person name="Myers G.L."/>
            <person name="Richardson P."/>
            <person name="Tapia R."/>
            <person name="Thayer N."/>
            <person name="Thompson L.S."/>
            <person name="Brettin T.S."/>
            <person name="Henrissat B."/>
            <person name="Wilson D.B."/>
            <person name="McBride M.J."/>
        </authorList>
    </citation>
    <scope>NUCLEOTIDE SEQUENCE [LARGE SCALE GENOMIC DNA]</scope>
    <source>
        <strain evidence="3">ATCC 33406 / DSM 1761 / CIP 103989 / NBRC 15051 / NCIMB 9469 / D465</strain>
    </source>
</reference>
<name>A0A6N4SR05_CYTH3</name>